<protein>
    <recommendedName>
        <fullName evidence="7 8">UDP-N-acetylmuramoylalanine--D-glutamate ligase</fullName>
        <ecNumber evidence="7 8">6.3.2.9</ecNumber>
    </recommendedName>
    <alternativeName>
        <fullName evidence="7">D-glutamic acid-adding enzyme</fullName>
    </alternativeName>
    <alternativeName>
        <fullName evidence="7">UDP-N-acetylmuramoyl-L-alanyl-D-glutamate synthetase</fullName>
    </alternativeName>
</protein>
<name>A0A4R1YKV8_9RHOB</name>
<dbReference type="AlphaFoldDB" id="A0A4R1YKV8"/>
<dbReference type="GO" id="GO:0008360">
    <property type="term" value="P:regulation of cell shape"/>
    <property type="evidence" value="ECO:0007669"/>
    <property type="project" value="UniProtKB-KW"/>
</dbReference>
<keyword evidence="7 8" id="KW-0133">Cell shape</keyword>
<dbReference type="UniPathway" id="UPA00219"/>
<feature type="domain" description="Mur ligase central" evidence="10">
    <location>
        <begin position="125"/>
        <end position="310"/>
    </location>
</feature>
<feature type="binding site" evidence="7">
    <location>
        <begin position="127"/>
        <end position="133"/>
    </location>
    <ligand>
        <name>ATP</name>
        <dbReference type="ChEBI" id="CHEBI:30616"/>
    </ligand>
</feature>
<proteinExistence type="inferred from homology"/>
<evidence type="ECO:0000256" key="5">
    <source>
        <dbReference type="ARBA" id="ARBA00022741"/>
    </source>
</evidence>
<evidence type="ECO:0000313" key="11">
    <source>
        <dbReference type="EMBL" id="TCM77821.1"/>
    </source>
</evidence>
<evidence type="ECO:0000259" key="9">
    <source>
        <dbReference type="Pfam" id="PF02875"/>
    </source>
</evidence>
<keyword evidence="6 7" id="KW-0067">ATP-binding</keyword>
<comment type="pathway">
    <text evidence="2 7 8">Cell wall biogenesis; peptidoglycan biosynthesis.</text>
</comment>
<dbReference type="OrthoDB" id="9809796at2"/>
<dbReference type="InterPro" id="IPR036615">
    <property type="entry name" value="Mur_ligase_C_dom_sf"/>
</dbReference>
<dbReference type="SUPFAM" id="SSF53244">
    <property type="entry name" value="MurD-like peptide ligases, peptide-binding domain"/>
    <property type="match status" value="1"/>
</dbReference>
<dbReference type="InterPro" id="IPR036565">
    <property type="entry name" value="Mur-like_cat_sf"/>
</dbReference>
<dbReference type="GO" id="GO:0009252">
    <property type="term" value="P:peptidoglycan biosynthetic process"/>
    <property type="evidence" value="ECO:0007669"/>
    <property type="project" value="UniProtKB-UniRule"/>
</dbReference>
<keyword evidence="7 8" id="KW-0961">Cell wall biogenesis/degradation</keyword>
<evidence type="ECO:0000256" key="4">
    <source>
        <dbReference type="ARBA" id="ARBA00022598"/>
    </source>
</evidence>
<dbReference type="GO" id="GO:0005737">
    <property type="term" value="C:cytoplasm"/>
    <property type="evidence" value="ECO:0007669"/>
    <property type="project" value="UniProtKB-SubCell"/>
</dbReference>
<dbReference type="Proteomes" id="UP000295277">
    <property type="component" value="Unassembled WGS sequence"/>
</dbReference>
<dbReference type="InterPro" id="IPR004101">
    <property type="entry name" value="Mur_ligase_C"/>
</dbReference>
<comment type="subcellular location">
    <subcellularLocation>
        <location evidence="1 7 8">Cytoplasm</location>
    </subcellularLocation>
</comment>
<comment type="caution">
    <text evidence="11">The sequence shown here is derived from an EMBL/GenBank/DDBJ whole genome shotgun (WGS) entry which is preliminary data.</text>
</comment>
<evidence type="ECO:0000256" key="6">
    <source>
        <dbReference type="ARBA" id="ARBA00022840"/>
    </source>
</evidence>
<dbReference type="InterPro" id="IPR013221">
    <property type="entry name" value="Mur_ligase_cen"/>
</dbReference>
<dbReference type="EC" id="6.3.2.9" evidence="7 8"/>
<dbReference type="PANTHER" id="PTHR43692">
    <property type="entry name" value="UDP-N-ACETYLMURAMOYLALANINE--D-GLUTAMATE LIGASE"/>
    <property type="match status" value="1"/>
</dbReference>
<organism evidence="11 12">
    <name type="scientific">Rhodovulum steppense</name>
    <dbReference type="NCBI Taxonomy" id="540251"/>
    <lineage>
        <taxon>Bacteria</taxon>
        <taxon>Pseudomonadati</taxon>
        <taxon>Pseudomonadota</taxon>
        <taxon>Alphaproteobacteria</taxon>
        <taxon>Rhodobacterales</taxon>
        <taxon>Paracoccaceae</taxon>
        <taxon>Rhodovulum</taxon>
    </lineage>
</organism>
<keyword evidence="4 7" id="KW-0436">Ligase</keyword>
<reference evidence="11 12" key="1">
    <citation type="submission" date="2019-03" db="EMBL/GenBank/DDBJ databases">
        <title>Genomic Encyclopedia of Type Strains, Phase IV (KMG-IV): sequencing the most valuable type-strain genomes for metagenomic binning, comparative biology and taxonomic classification.</title>
        <authorList>
            <person name="Goeker M."/>
        </authorList>
    </citation>
    <scope>NUCLEOTIDE SEQUENCE [LARGE SCALE GENOMIC DNA]</scope>
    <source>
        <strain evidence="11 12">DSM 21153</strain>
    </source>
</reference>
<evidence type="ECO:0000256" key="1">
    <source>
        <dbReference type="ARBA" id="ARBA00004496"/>
    </source>
</evidence>
<keyword evidence="12" id="KW-1185">Reference proteome</keyword>
<comment type="function">
    <text evidence="7 8">Cell wall formation. Catalyzes the addition of glutamate to the nucleotide precursor UDP-N-acetylmuramoyl-L-alanine (UMA).</text>
</comment>
<dbReference type="GO" id="GO:0005524">
    <property type="term" value="F:ATP binding"/>
    <property type="evidence" value="ECO:0007669"/>
    <property type="project" value="UniProtKB-UniRule"/>
</dbReference>
<evidence type="ECO:0000256" key="8">
    <source>
        <dbReference type="RuleBase" id="RU003664"/>
    </source>
</evidence>
<dbReference type="Gene3D" id="3.90.190.20">
    <property type="entry name" value="Mur ligase, C-terminal domain"/>
    <property type="match status" value="1"/>
</dbReference>
<comment type="catalytic activity">
    <reaction evidence="7 8">
        <text>UDP-N-acetyl-alpha-D-muramoyl-L-alanine + D-glutamate + ATP = UDP-N-acetyl-alpha-D-muramoyl-L-alanyl-D-glutamate + ADP + phosphate + H(+)</text>
        <dbReference type="Rhea" id="RHEA:16429"/>
        <dbReference type="ChEBI" id="CHEBI:15378"/>
        <dbReference type="ChEBI" id="CHEBI:29986"/>
        <dbReference type="ChEBI" id="CHEBI:30616"/>
        <dbReference type="ChEBI" id="CHEBI:43474"/>
        <dbReference type="ChEBI" id="CHEBI:83898"/>
        <dbReference type="ChEBI" id="CHEBI:83900"/>
        <dbReference type="ChEBI" id="CHEBI:456216"/>
        <dbReference type="EC" id="6.3.2.9"/>
    </reaction>
</comment>
<dbReference type="InterPro" id="IPR005762">
    <property type="entry name" value="MurD"/>
</dbReference>
<dbReference type="PANTHER" id="PTHR43692:SF1">
    <property type="entry name" value="UDP-N-ACETYLMURAMOYLALANINE--D-GLUTAMATE LIGASE"/>
    <property type="match status" value="1"/>
</dbReference>
<evidence type="ECO:0000256" key="2">
    <source>
        <dbReference type="ARBA" id="ARBA00004752"/>
    </source>
</evidence>
<dbReference type="HAMAP" id="MF_00639">
    <property type="entry name" value="MurD"/>
    <property type="match status" value="1"/>
</dbReference>
<dbReference type="SUPFAM" id="SSF51984">
    <property type="entry name" value="MurCD N-terminal domain"/>
    <property type="match status" value="1"/>
</dbReference>
<evidence type="ECO:0000313" key="12">
    <source>
        <dbReference type="Proteomes" id="UP000295277"/>
    </source>
</evidence>
<keyword evidence="7 8" id="KW-0131">Cell cycle</keyword>
<dbReference type="EMBL" id="SLVM01000028">
    <property type="protein sequence ID" value="TCM77821.1"/>
    <property type="molecule type" value="Genomic_DNA"/>
</dbReference>
<dbReference type="RefSeq" id="WP_132696407.1">
    <property type="nucleotide sequence ID" value="NZ_SLVM01000028.1"/>
</dbReference>
<keyword evidence="7 8" id="KW-0132">Cell division</keyword>
<dbReference type="NCBIfam" id="TIGR01087">
    <property type="entry name" value="murD"/>
    <property type="match status" value="1"/>
</dbReference>
<dbReference type="GO" id="GO:0008764">
    <property type="term" value="F:UDP-N-acetylmuramoylalanine-D-glutamate ligase activity"/>
    <property type="evidence" value="ECO:0007669"/>
    <property type="project" value="UniProtKB-UniRule"/>
</dbReference>
<evidence type="ECO:0000259" key="10">
    <source>
        <dbReference type="Pfam" id="PF08245"/>
    </source>
</evidence>
<evidence type="ECO:0000256" key="3">
    <source>
        <dbReference type="ARBA" id="ARBA00022490"/>
    </source>
</evidence>
<evidence type="ECO:0000256" key="7">
    <source>
        <dbReference type="HAMAP-Rule" id="MF_00639"/>
    </source>
</evidence>
<dbReference type="GO" id="GO:0071555">
    <property type="term" value="P:cell wall organization"/>
    <property type="evidence" value="ECO:0007669"/>
    <property type="project" value="UniProtKB-KW"/>
</dbReference>
<comment type="similarity">
    <text evidence="7">Belongs to the MurCDEF family.</text>
</comment>
<keyword evidence="7 8" id="KW-0573">Peptidoglycan synthesis</keyword>
<keyword evidence="3 7" id="KW-0963">Cytoplasm</keyword>
<dbReference type="Pfam" id="PF02875">
    <property type="entry name" value="Mur_ligase_C"/>
    <property type="match status" value="1"/>
</dbReference>
<keyword evidence="5 7" id="KW-0547">Nucleotide-binding</keyword>
<dbReference type="Gene3D" id="3.40.50.720">
    <property type="entry name" value="NAD(P)-binding Rossmann-like Domain"/>
    <property type="match status" value="1"/>
</dbReference>
<dbReference type="GO" id="GO:0051301">
    <property type="term" value="P:cell division"/>
    <property type="evidence" value="ECO:0007669"/>
    <property type="project" value="UniProtKB-KW"/>
</dbReference>
<gene>
    <name evidence="7" type="primary">murD</name>
    <name evidence="11" type="ORF">EV216_12830</name>
</gene>
<dbReference type="Gene3D" id="3.40.1190.10">
    <property type="entry name" value="Mur-like, catalytic domain"/>
    <property type="match status" value="1"/>
</dbReference>
<dbReference type="Pfam" id="PF21799">
    <property type="entry name" value="MurD-like_N"/>
    <property type="match status" value="1"/>
</dbReference>
<dbReference type="Pfam" id="PF08245">
    <property type="entry name" value="Mur_ligase_M"/>
    <property type="match status" value="1"/>
</dbReference>
<accession>A0A4R1YKV8</accession>
<feature type="domain" description="Mur ligase C-terminal" evidence="9">
    <location>
        <begin position="332"/>
        <end position="440"/>
    </location>
</feature>
<dbReference type="SUPFAM" id="SSF53623">
    <property type="entry name" value="MurD-like peptide ligases, catalytic domain"/>
    <property type="match status" value="1"/>
</dbReference>
<sequence>MIPVRGFDGARVAVLGLGRSGLSAARALRAGGAEVLVWDDNEAARAAAMAEGFAPVDLTRAGALEGAAALILSPGIPHLYPLPNPVVAAAWAVGVPVDNDIGLFFRSLATEDWEGFDSPPRVIAVTGSNGKSTTSALIHHVLSAAGRDSQLAGNIGRGVLDIDPPGEGGVVVLELSSYQTELARALTPDIAVFTNLSPDHLDRHGGPGGYFAAKRRLFAEGGPDRAIIGVDEDEGRFLANQMAEGAADDRVIRISAASKLTGPGWSVFARKGFLAEWRKGRQVASIDLRVIPGLPGAHNHQNACAAYAAARCLGIAPREIERAFHDFAGLPHRSQLVAEVGGVRFVNDSKATNAASAARALAAFGRIRWICGGLEKEGGLAELVPHLGNVAKAYVIGREAAAFALHLRDIPHEICTTMKAAVARAAAEAEPGDVVLLAPAAASFDQYDNFERRGEDFVAELDRLLEARGRAGS</sequence>